<proteinExistence type="predicted"/>
<dbReference type="AlphaFoldDB" id="A0A8H6J927"/>
<organism evidence="1 2">
    <name type="scientific">Colletotrichum musicola</name>
    <dbReference type="NCBI Taxonomy" id="2175873"/>
    <lineage>
        <taxon>Eukaryota</taxon>
        <taxon>Fungi</taxon>
        <taxon>Dikarya</taxon>
        <taxon>Ascomycota</taxon>
        <taxon>Pezizomycotina</taxon>
        <taxon>Sordariomycetes</taxon>
        <taxon>Hypocreomycetidae</taxon>
        <taxon>Glomerellales</taxon>
        <taxon>Glomerellaceae</taxon>
        <taxon>Colletotrichum</taxon>
        <taxon>Colletotrichum orchidearum species complex</taxon>
    </lineage>
</organism>
<evidence type="ECO:0000313" key="1">
    <source>
        <dbReference type="EMBL" id="KAF6808558.1"/>
    </source>
</evidence>
<dbReference type="Proteomes" id="UP000639643">
    <property type="component" value="Unassembled WGS sequence"/>
</dbReference>
<evidence type="ECO:0000313" key="2">
    <source>
        <dbReference type="Proteomes" id="UP000639643"/>
    </source>
</evidence>
<reference evidence="1" key="1">
    <citation type="journal article" date="2020" name="Phytopathology">
        <title>Genome Sequence Resources of Colletotrichum truncatum, C. plurivorum, C. musicola, and C. sojae: Four Species Pathogenic to Soybean (Glycine max).</title>
        <authorList>
            <person name="Rogerio F."/>
            <person name="Boufleur T.R."/>
            <person name="Ciampi-Guillardi M."/>
            <person name="Sukno S.A."/>
            <person name="Thon M.R."/>
            <person name="Massola Junior N.S."/>
            <person name="Baroncelli R."/>
        </authorList>
    </citation>
    <scope>NUCLEOTIDE SEQUENCE</scope>
    <source>
        <strain evidence="1">LFN0074</strain>
    </source>
</reference>
<accession>A0A8H6J927</accession>
<name>A0A8H6J927_9PEZI</name>
<comment type="caution">
    <text evidence="1">The sequence shown here is derived from an EMBL/GenBank/DDBJ whole genome shotgun (WGS) entry which is preliminary data.</text>
</comment>
<gene>
    <name evidence="1" type="ORF">CMUS01_13866</name>
</gene>
<keyword evidence="2" id="KW-1185">Reference proteome</keyword>
<protein>
    <submittedName>
        <fullName evidence="1">Uncharacterized protein</fullName>
    </submittedName>
</protein>
<sequence>MCVDPNTGLPVHRVVLPGSISGHALRALIGDFSCHVHYTLINHGGRMDATMITGVDGPMLDALKTKISGLFAPGLMMTKMVVEAKVPTHDGIQSRLFVANTWVFDFRDQEVMSLLRLVDTKPALDPPQDWMQPAMRNCPEARRLLQYSNWMFWMRVYLVVGKTLPPAPEEPVQVAQPKPMEQANLLTSQTNLPMGQNNFPMGQTNFPMG</sequence>
<dbReference type="EMBL" id="WIGM01000925">
    <property type="protein sequence ID" value="KAF6808558.1"/>
    <property type="molecule type" value="Genomic_DNA"/>
</dbReference>